<dbReference type="AlphaFoldDB" id="A0A2V2ZFR8"/>
<gene>
    <name evidence="1" type="ORF">DFO73_13210</name>
</gene>
<reference evidence="1 2" key="1">
    <citation type="submission" date="2018-05" db="EMBL/GenBank/DDBJ databases">
        <title>Freshwater and sediment microbial communities from various areas in North America, analyzing microbe dynamics in response to fracking.</title>
        <authorList>
            <person name="Lamendella R."/>
        </authorList>
    </citation>
    <scope>NUCLEOTIDE SEQUENCE [LARGE SCALE GENOMIC DNA]</scope>
    <source>
        <strain evidence="1 2">15_TX</strain>
    </source>
</reference>
<dbReference type="Gene3D" id="3.40.630.10">
    <property type="entry name" value="Zn peptidases"/>
    <property type="match status" value="1"/>
</dbReference>
<organism evidence="1 2">
    <name type="scientific">Cytobacillus oceanisediminis</name>
    <dbReference type="NCBI Taxonomy" id="665099"/>
    <lineage>
        <taxon>Bacteria</taxon>
        <taxon>Bacillati</taxon>
        <taxon>Bacillota</taxon>
        <taxon>Bacilli</taxon>
        <taxon>Bacillales</taxon>
        <taxon>Bacillaceae</taxon>
        <taxon>Cytobacillus</taxon>
    </lineage>
</organism>
<dbReference type="EMBL" id="QGTW01000032">
    <property type="protein sequence ID" value="PWW17080.1"/>
    <property type="molecule type" value="Genomic_DNA"/>
</dbReference>
<comment type="caution">
    <text evidence="1">The sequence shown here is derived from an EMBL/GenBank/DDBJ whole genome shotgun (WGS) entry which is preliminary data.</text>
</comment>
<evidence type="ECO:0000313" key="2">
    <source>
        <dbReference type="Proteomes" id="UP000247150"/>
    </source>
</evidence>
<accession>A0A2V2ZFR8</accession>
<dbReference type="SUPFAM" id="SSF53187">
    <property type="entry name" value="Zn-dependent exopeptidases"/>
    <property type="match status" value="1"/>
</dbReference>
<name>A0A2V2ZFR8_9BACI</name>
<dbReference type="OrthoDB" id="9778250at2"/>
<dbReference type="Proteomes" id="UP000247150">
    <property type="component" value="Unassembled WGS sequence"/>
</dbReference>
<dbReference type="RefSeq" id="WP_110067945.1">
    <property type="nucleotide sequence ID" value="NZ_QGTW01000032.1"/>
</dbReference>
<protein>
    <submittedName>
        <fullName evidence="1">Uncharacterized protein</fullName>
    </submittedName>
</protein>
<sequence length="157" mass="17764">MQFHVDDSPIKANLIKDLAFLTSKETGGRLSGSPRAKLAAQYLAKELSALGAKPAGEDGYFSRFDIFAARLKGEVVLRVGERKLRHRIDYGEVSRYSHPDGSKLKGNLIVVKDRDEVAQEDLKSKVVLIQSERHPYSRRQLRKYFLGTSRNSFWNSP</sequence>
<dbReference type="Gene3D" id="3.50.30.30">
    <property type="match status" value="1"/>
</dbReference>
<evidence type="ECO:0000313" key="1">
    <source>
        <dbReference type="EMBL" id="PWW17080.1"/>
    </source>
</evidence>
<proteinExistence type="predicted"/>